<dbReference type="InterPro" id="IPR043198">
    <property type="entry name" value="Cyclin/Ssn8"/>
</dbReference>
<feature type="compositionally biased region" description="Basic and acidic residues" evidence="2">
    <location>
        <begin position="261"/>
        <end position="272"/>
    </location>
</feature>
<accession>A0A915M8H9</accession>
<dbReference type="GO" id="GO:0016538">
    <property type="term" value="F:cyclin-dependent protein serine/threonine kinase regulator activity"/>
    <property type="evidence" value="ECO:0007669"/>
    <property type="project" value="InterPro"/>
</dbReference>
<protein>
    <submittedName>
        <fullName evidence="5">Cyclin N-terminal domain-containing protein</fullName>
    </submittedName>
</protein>
<name>A0A915M8H9_MELJA</name>
<evidence type="ECO:0000256" key="1">
    <source>
        <dbReference type="ARBA" id="ARBA00023127"/>
    </source>
</evidence>
<dbReference type="WBParaSite" id="scaffold3428_cov197.g6615">
    <property type="protein sequence ID" value="scaffold3428_cov197.g6615"/>
    <property type="gene ID" value="scaffold3428_cov197.g6615"/>
</dbReference>
<sequence length="278" mass="31490">MSVNTHWLWDHKDLEDTPSVRDGGISLEEENKLRREGVKMIKKMGKSINLRTNPTLATACMMALTCLFLAGKVEETPKKCRDLVQMANDKYPIQFAGINLIDELILLERILLQTIRFDLHVEHPTNAWTFINDSLATSLCLLYEPEVIAVAVLYMSFKMEKIASPLSLEGEEAKMEEDTEWWNIYVQNLAIKTMEDICHKVLDCVEDAGVEDIDETRLGIAIPALGLAAGIGAGAYFYFNLNKPEEEEDLEMQDQAPGAESEVKAEDKEEFSFYKFSL</sequence>
<proteinExistence type="predicted"/>
<evidence type="ECO:0000259" key="3">
    <source>
        <dbReference type="Pfam" id="PF00134"/>
    </source>
</evidence>
<dbReference type="InterPro" id="IPR006671">
    <property type="entry name" value="Cyclin_N"/>
</dbReference>
<dbReference type="Pfam" id="PF00134">
    <property type="entry name" value="Cyclin_N"/>
    <property type="match status" value="1"/>
</dbReference>
<dbReference type="GO" id="GO:0006357">
    <property type="term" value="P:regulation of transcription by RNA polymerase II"/>
    <property type="evidence" value="ECO:0007669"/>
    <property type="project" value="InterPro"/>
</dbReference>
<evidence type="ECO:0000256" key="2">
    <source>
        <dbReference type="SAM" id="MobiDB-lite"/>
    </source>
</evidence>
<dbReference type="Gene3D" id="1.10.472.10">
    <property type="entry name" value="Cyclin-like"/>
    <property type="match status" value="2"/>
</dbReference>
<dbReference type="InterPro" id="IPR036915">
    <property type="entry name" value="Cyclin-like_sf"/>
</dbReference>
<dbReference type="PANTHER" id="PTHR10026">
    <property type="entry name" value="CYCLIN"/>
    <property type="match status" value="1"/>
</dbReference>
<dbReference type="AlphaFoldDB" id="A0A915M8H9"/>
<feature type="domain" description="Cyclin N-terminal" evidence="3">
    <location>
        <begin position="59"/>
        <end position="119"/>
    </location>
</feature>
<dbReference type="Proteomes" id="UP000887561">
    <property type="component" value="Unplaced"/>
</dbReference>
<feature type="region of interest" description="Disordered" evidence="2">
    <location>
        <begin position="248"/>
        <end position="278"/>
    </location>
</feature>
<keyword evidence="1" id="KW-0195">Cyclin</keyword>
<dbReference type="SUPFAM" id="SSF47954">
    <property type="entry name" value="Cyclin-like"/>
    <property type="match status" value="2"/>
</dbReference>
<organism evidence="4 5">
    <name type="scientific">Meloidogyne javanica</name>
    <name type="common">Root-knot nematode worm</name>
    <dbReference type="NCBI Taxonomy" id="6303"/>
    <lineage>
        <taxon>Eukaryota</taxon>
        <taxon>Metazoa</taxon>
        <taxon>Ecdysozoa</taxon>
        <taxon>Nematoda</taxon>
        <taxon>Chromadorea</taxon>
        <taxon>Rhabditida</taxon>
        <taxon>Tylenchina</taxon>
        <taxon>Tylenchomorpha</taxon>
        <taxon>Tylenchoidea</taxon>
        <taxon>Meloidogynidae</taxon>
        <taxon>Meloidogyninae</taxon>
        <taxon>Meloidogyne</taxon>
        <taxon>Meloidogyne incognita group</taxon>
    </lineage>
</organism>
<evidence type="ECO:0000313" key="4">
    <source>
        <dbReference type="Proteomes" id="UP000887561"/>
    </source>
</evidence>
<keyword evidence="4" id="KW-1185">Reference proteome</keyword>
<reference evidence="5" key="1">
    <citation type="submission" date="2022-11" db="UniProtKB">
        <authorList>
            <consortium name="WormBaseParasite"/>
        </authorList>
    </citation>
    <scope>IDENTIFICATION</scope>
</reference>
<evidence type="ECO:0000313" key="5">
    <source>
        <dbReference type="WBParaSite" id="scaffold3428_cov197.g6615"/>
    </source>
</evidence>